<evidence type="ECO:0000256" key="3">
    <source>
        <dbReference type="ARBA" id="ARBA00023125"/>
    </source>
</evidence>
<keyword evidence="1" id="KW-0678">Repressor</keyword>
<protein>
    <submittedName>
        <fullName evidence="6">DeoR family transcriptional regulator</fullName>
    </submittedName>
</protein>
<evidence type="ECO:0000256" key="1">
    <source>
        <dbReference type="ARBA" id="ARBA00022491"/>
    </source>
</evidence>
<dbReference type="RefSeq" id="WP_271198258.1">
    <property type="nucleotide sequence ID" value="NZ_BSFN01000031.1"/>
</dbReference>
<dbReference type="SMART" id="SM00420">
    <property type="entry name" value="HTH_DEOR"/>
    <property type="match status" value="1"/>
</dbReference>
<accession>A0A9W6KAH7</accession>
<keyword evidence="3" id="KW-0238">DNA-binding</keyword>
<proteinExistence type="predicted"/>
<dbReference type="SUPFAM" id="SSF100950">
    <property type="entry name" value="NagB/RpiA/CoA transferase-like"/>
    <property type="match status" value="1"/>
</dbReference>
<evidence type="ECO:0000313" key="6">
    <source>
        <dbReference type="EMBL" id="GLK91987.1"/>
    </source>
</evidence>
<dbReference type="SUPFAM" id="SSF46785">
    <property type="entry name" value="Winged helix' DNA-binding domain"/>
    <property type="match status" value="1"/>
</dbReference>
<dbReference type="PANTHER" id="PTHR30363">
    <property type="entry name" value="HTH-TYPE TRANSCRIPTIONAL REGULATOR SRLR-RELATED"/>
    <property type="match status" value="1"/>
</dbReference>
<dbReference type="InterPro" id="IPR036388">
    <property type="entry name" value="WH-like_DNA-bd_sf"/>
</dbReference>
<feature type="domain" description="HTH deoR-type" evidence="5">
    <location>
        <begin position="5"/>
        <end position="60"/>
    </location>
</feature>
<dbReference type="InterPro" id="IPR037171">
    <property type="entry name" value="NagB/RpiA_transferase-like"/>
</dbReference>
<dbReference type="GO" id="GO:0003677">
    <property type="term" value="F:DNA binding"/>
    <property type="evidence" value="ECO:0007669"/>
    <property type="project" value="UniProtKB-KW"/>
</dbReference>
<dbReference type="InterPro" id="IPR036390">
    <property type="entry name" value="WH_DNA-bd_sf"/>
</dbReference>
<dbReference type="PANTHER" id="PTHR30363:SF4">
    <property type="entry name" value="GLYCEROL-3-PHOSPHATE REGULON REPRESSOR"/>
    <property type="match status" value="1"/>
</dbReference>
<dbReference type="InterPro" id="IPR014036">
    <property type="entry name" value="DeoR-like_C"/>
</dbReference>
<dbReference type="Gene3D" id="1.10.10.10">
    <property type="entry name" value="Winged helix-like DNA-binding domain superfamily/Winged helix DNA-binding domain"/>
    <property type="match status" value="1"/>
</dbReference>
<keyword evidence="7" id="KW-1185">Reference proteome</keyword>
<comment type="caution">
    <text evidence="6">The sequence shown here is derived from an EMBL/GenBank/DDBJ whole genome shotgun (WGS) entry which is preliminary data.</text>
</comment>
<dbReference type="InterPro" id="IPR050313">
    <property type="entry name" value="Carb_Metab_HTH_regulators"/>
</dbReference>
<evidence type="ECO:0000259" key="5">
    <source>
        <dbReference type="PROSITE" id="PS51000"/>
    </source>
</evidence>
<reference evidence="6" key="2">
    <citation type="submission" date="2023-01" db="EMBL/GenBank/DDBJ databases">
        <authorList>
            <person name="Sun Q."/>
            <person name="Evtushenko L."/>
        </authorList>
    </citation>
    <scope>NUCLEOTIDE SEQUENCE</scope>
    <source>
        <strain evidence="6">VKM B-2935</strain>
    </source>
</reference>
<dbReference type="EMBL" id="BSFN01000031">
    <property type="protein sequence ID" value="GLK91987.1"/>
    <property type="molecule type" value="Genomic_DNA"/>
</dbReference>
<name>A0A9W6KAH7_9PSED</name>
<sequence length="253" mass="27225">MSKAKTARQTKILAELNNAPSLRIVDLAKLHDVSTETIRRDLDELTSGGHLNRTYGGAVRAIAQEPPVTERHRMYVAERERIAKATVKLISDGKLLMIGSGSTTVHVARRIATEMKNITVITHSFGVATVLSINPTIRVIVVPGEYNPTEGAMVGAHAVAFLNGFSADYTVLGASGLSEEGPSEALLDCSAVYSTMVQRAGKTVVVADHSKFNTTFAGRYASWHQVDSLITDQPPSGKLLTSLTQQKVTIQQA</sequence>
<dbReference type="InterPro" id="IPR018356">
    <property type="entry name" value="Tscrpt_reg_HTH_DeoR_CS"/>
</dbReference>
<reference evidence="6" key="1">
    <citation type="journal article" date="2014" name="Int. J. Syst. Evol. Microbiol.">
        <title>Complete genome sequence of Corynebacterium casei LMG S-19264T (=DSM 44701T), isolated from a smear-ripened cheese.</title>
        <authorList>
            <consortium name="US DOE Joint Genome Institute (JGI-PGF)"/>
            <person name="Walter F."/>
            <person name="Albersmeier A."/>
            <person name="Kalinowski J."/>
            <person name="Ruckert C."/>
        </authorList>
    </citation>
    <scope>NUCLEOTIDE SEQUENCE</scope>
    <source>
        <strain evidence="6">VKM B-2935</strain>
    </source>
</reference>
<evidence type="ECO:0000313" key="7">
    <source>
        <dbReference type="Proteomes" id="UP001143328"/>
    </source>
</evidence>
<dbReference type="PRINTS" id="PR00037">
    <property type="entry name" value="HTHLACR"/>
</dbReference>
<dbReference type="SMART" id="SM01134">
    <property type="entry name" value="DeoRC"/>
    <property type="match status" value="1"/>
</dbReference>
<dbReference type="PROSITE" id="PS00894">
    <property type="entry name" value="HTH_DEOR_1"/>
    <property type="match status" value="1"/>
</dbReference>
<keyword evidence="2" id="KW-0805">Transcription regulation</keyword>
<dbReference type="Pfam" id="PF00455">
    <property type="entry name" value="DeoRC"/>
    <property type="match status" value="1"/>
</dbReference>
<dbReference type="Pfam" id="PF08220">
    <property type="entry name" value="HTH_DeoR"/>
    <property type="match status" value="1"/>
</dbReference>
<evidence type="ECO:0000256" key="4">
    <source>
        <dbReference type="ARBA" id="ARBA00023163"/>
    </source>
</evidence>
<organism evidence="6 7">
    <name type="scientific">Pseudomonas turukhanskensis</name>
    <dbReference type="NCBI Taxonomy" id="1806536"/>
    <lineage>
        <taxon>Bacteria</taxon>
        <taxon>Pseudomonadati</taxon>
        <taxon>Pseudomonadota</taxon>
        <taxon>Gammaproteobacteria</taxon>
        <taxon>Pseudomonadales</taxon>
        <taxon>Pseudomonadaceae</taxon>
        <taxon>Pseudomonas</taxon>
    </lineage>
</organism>
<keyword evidence="4" id="KW-0804">Transcription</keyword>
<gene>
    <name evidence="6" type="ORF">GCM10017655_50510</name>
</gene>
<evidence type="ECO:0000256" key="2">
    <source>
        <dbReference type="ARBA" id="ARBA00023015"/>
    </source>
</evidence>
<dbReference type="GO" id="GO:0003700">
    <property type="term" value="F:DNA-binding transcription factor activity"/>
    <property type="evidence" value="ECO:0007669"/>
    <property type="project" value="InterPro"/>
</dbReference>
<dbReference type="AlphaFoldDB" id="A0A9W6KAH7"/>
<dbReference type="Proteomes" id="UP001143328">
    <property type="component" value="Unassembled WGS sequence"/>
</dbReference>
<dbReference type="InterPro" id="IPR001034">
    <property type="entry name" value="DeoR_HTH"/>
</dbReference>
<dbReference type="PROSITE" id="PS51000">
    <property type="entry name" value="HTH_DEOR_2"/>
    <property type="match status" value="1"/>
</dbReference>
<dbReference type="Gene3D" id="3.40.50.1360">
    <property type="match status" value="1"/>
</dbReference>